<dbReference type="InterPro" id="IPR050739">
    <property type="entry name" value="MFP"/>
</dbReference>
<keyword evidence="13" id="KW-1185">Reference proteome</keyword>
<keyword evidence="8 9" id="KW-0472">Membrane</keyword>
<evidence type="ECO:0000259" key="11">
    <source>
        <dbReference type="Pfam" id="PF26002"/>
    </source>
</evidence>
<dbReference type="PANTHER" id="PTHR30386:SF26">
    <property type="entry name" value="TRANSPORT PROTEIN COMB"/>
    <property type="match status" value="1"/>
</dbReference>
<evidence type="ECO:0000313" key="13">
    <source>
        <dbReference type="Proteomes" id="UP000002191"/>
    </source>
</evidence>
<gene>
    <name evidence="12" type="ordered locus">Daes_1457</name>
</gene>
<evidence type="ECO:0000256" key="3">
    <source>
        <dbReference type="ARBA" id="ARBA00022448"/>
    </source>
</evidence>
<evidence type="ECO:0000256" key="9">
    <source>
        <dbReference type="SAM" id="Phobius"/>
    </source>
</evidence>
<sequence>MTNTDNARELDRNTKVFFYLCAGFCISFFVWASFSPLDIVSDAVGEVIPSSRVKRIQHLEGGIVRKIVVREGDLVEVGQPLIELETTASDSTVEELNVRVSSLTAEIARLEAESRWFVVGVDAAAQEESADANATRSEDSGIEPLELPSVEVAGVGLRLDPFSVEIAFPEQLLHDAPGMADQARQLYEARRERFVNDLNAQREKIKQREQDVQEIFVRIRNQKQGLVYVREQIAISEELLKDKLTTRYKHLGFLKEESTLISRIQEDDAALARARSALVAARDSLDQIFNSFHEEVQETLRKSRRELLEFSQRLRKMSDSLERTVIRSPANGIVKSIYIMGEGEVVQPGMTVLDIVPAGDKLVIEAHLALGDIGYVQVGQSATVSLATGDARMFGHLEGTVATISPDAITKEDVGTYYKVLVETENDRFEKDGRRYQLYPGMRVLVGIKTGERTVMEYLVYPYFDTLYHGMRER</sequence>
<evidence type="ECO:0000256" key="1">
    <source>
        <dbReference type="ARBA" id="ARBA00004377"/>
    </source>
</evidence>
<evidence type="ECO:0000256" key="7">
    <source>
        <dbReference type="ARBA" id="ARBA00022989"/>
    </source>
</evidence>
<dbReference type="GO" id="GO:0009306">
    <property type="term" value="P:protein secretion"/>
    <property type="evidence" value="ECO:0007669"/>
    <property type="project" value="InterPro"/>
</dbReference>
<keyword evidence="4" id="KW-1003">Cell membrane</keyword>
<feature type="domain" description="AprE-like beta-barrel" evidence="11">
    <location>
        <begin position="362"/>
        <end position="451"/>
    </location>
</feature>
<evidence type="ECO:0000256" key="2">
    <source>
        <dbReference type="ARBA" id="ARBA00009477"/>
    </source>
</evidence>
<evidence type="ECO:0000256" key="8">
    <source>
        <dbReference type="ARBA" id="ARBA00023136"/>
    </source>
</evidence>
<dbReference type="OrthoDB" id="9810980at2"/>
<dbReference type="InterPro" id="IPR010129">
    <property type="entry name" value="T1SS_HlyD"/>
</dbReference>
<dbReference type="RefSeq" id="WP_013514401.1">
    <property type="nucleotide sequence ID" value="NC_014844.1"/>
</dbReference>
<dbReference type="STRING" id="643562.Daes_1457"/>
<dbReference type="AlphaFoldDB" id="E6VW26"/>
<dbReference type="InterPro" id="IPR006144">
    <property type="entry name" value="Secretion_HlyD_CS"/>
</dbReference>
<name>E6VW26_PSEA9</name>
<organism evidence="12 13">
    <name type="scientific">Pseudodesulfovibrio aespoeensis (strain ATCC 700646 / DSM 10631 / Aspo-2)</name>
    <name type="common">Desulfovibrio aespoeensis</name>
    <dbReference type="NCBI Taxonomy" id="643562"/>
    <lineage>
        <taxon>Bacteria</taxon>
        <taxon>Pseudomonadati</taxon>
        <taxon>Thermodesulfobacteriota</taxon>
        <taxon>Desulfovibrionia</taxon>
        <taxon>Desulfovibrionales</taxon>
        <taxon>Desulfovibrionaceae</taxon>
    </lineage>
</organism>
<dbReference type="Proteomes" id="UP000002191">
    <property type="component" value="Chromosome"/>
</dbReference>
<evidence type="ECO:0000256" key="5">
    <source>
        <dbReference type="ARBA" id="ARBA00022519"/>
    </source>
</evidence>
<reference evidence="12 13" key="2">
    <citation type="journal article" date="2014" name="Genome Announc.">
        <title>Complete Genome Sequence of the Subsurface, Mesophilic Sulfate-Reducing Bacterium Desulfovibrio aespoeensis Aspo-2.</title>
        <authorList>
            <person name="Pedersen K."/>
            <person name="Bengtsson A."/>
            <person name="Edlund J."/>
            <person name="Rabe L."/>
            <person name="Hazen T."/>
            <person name="Chakraborty R."/>
            <person name="Goodwin L."/>
            <person name="Shapiro N."/>
        </authorList>
    </citation>
    <scope>NUCLEOTIDE SEQUENCE [LARGE SCALE GENOMIC DNA]</scope>
    <source>
        <strain evidence="13">ATCC 700646 / DSM 10631 / Aspo-2</strain>
    </source>
</reference>
<dbReference type="InterPro" id="IPR058781">
    <property type="entry name" value="HH_AprE-like"/>
</dbReference>
<comment type="similarity">
    <text evidence="2">Belongs to the membrane fusion protein (MFP) (TC 8.A.1) family.</text>
</comment>
<feature type="transmembrane region" description="Helical" evidence="9">
    <location>
        <begin position="16"/>
        <end position="34"/>
    </location>
</feature>
<dbReference type="NCBIfam" id="TIGR01843">
    <property type="entry name" value="type_I_hlyD"/>
    <property type="match status" value="1"/>
</dbReference>
<dbReference type="Pfam" id="PF25994">
    <property type="entry name" value="HH_AprE"/>
    <property type="match status" value="1"/>
</dbReference>
<dbReference type="KEGG" id="das:Daes_1457"/>
<comment type="subcellular location">
    <subcellularLocation>
        <location evidence="1">Cell inner membrane</location>
        <topology evidence="1">Single-pass membrane protein</topology>
    </subcellularLocation>
</comment>
<reference evidence="13" key="1">
    <citation type="submission" date="2010-12" db="EMBL/GenBank/DDBJ databases">
        <title>Complete sequence of Desulfovibrio aespoeensis Aspo-2.</title>
        <authorList>
            <consortium name="US DOE Joint Genome Institute"/>
            <person name="Lucas S."/>
            <person name="Copeland A."/>
            <person name="Lapidus A."/>
            <person name="Cheng J.-F."/>
            <person name="Goodwin L."/>
            <person name="Pitluck S."/>
            <person name="Chertkov O."/>
            <person name="Misra M."/>
            <person name="Detter J.C."/>
            <person name="Han C."/>
            <person name="Tapia R."/>
            <person name="Land M."/>
            <person name="Hauser L."/>
            <person name="Kyrpides N."/>
            <person name="Ivanova N."/>
            <person name="Ovchinnikova G."/>
            <person name="Pedersen K."/>
            <person name="Jagevall S."/>
            <person name="Hazen T."/>
            <person name="Woyke T."/>
        </authorList>
    </citation>
    <scope>NUCLEOTIDE SEQUENCE [LARGE SCALE GENOMIC DNA]</scope>
    <source>
        <strain evidence="13">ATCC 700646 / DSM 10631 / Aspo-2</strain>
    </source>
</reference>
<evidence type="ECO:0000259" key="10">
    <source>
        <dbReference type="Pfam" id="PF25994"/>
    </source>
</evidence>
<keyword evidence="3" id="KW-0813">Transport</keyword>
<evidence type="ECO:0000313" key="12">
    <source>
        <dbReference type="EMBL" id="ADU62471.1"/>
    </source>
</evidence>
<keyword evidence="7 9" id="KW-1133">Transmembrane helix</keyword>
<dbReference type="Gene3D" id="2.40.30.170">
    <property type="match status" value="1"/>
</dbReference>
<protein>
    <submittedName>
        <fullName evidence="12">Type I secretion membrane fusion protein, HlyD family</fullName>
    </submittedName>
</protein>
<dbReference type="EMBL" id="CP002431">
    <property type="protein sequence ID" value="ADU62471.1"/>
    <property type="molecule type" value="Genomic_DNA"/>
</dbReference>
<evidence type="ECO:0000256" key="6">
    <source>
        <dbReference type="ARBA" id="ARBA00022692"/>
    </source>
</evidence>
<evidence type="ECO:0000256" key="4">
    <source>
        <dbReference type="ARBA" id="ARBA00022475"/>
    </source>
</evidence>
<keyword evidence="5" id="KW-0997">Cell inner membrane</keyword>
<dbReference type="PANTHER" id="PTHR30386">
    <property type="entry name" value="MEMBRANE FUSION SUBUNIT OF EMRAB-TOLC MULTIDRUG EFFLUX PUMP"/>
    <property type="match status" value="1"/>
</dbReference>
<dbReference type="InterPro" id="IPR058982">
    <property type="entry name" value="Beta-barrel_AprE"/>
</dbReference>
<dbReference type="Pfam" id="PF26002">
    <property type="entry name" value="Beta-barrel_AprE"/>
    <property type="match status" value="1"/>
</dbReference>
<proteinExistence type="inferred from homology"/>
<dbReference type="eggNOG" id="COG0845">
    <property type="taxonomic scope" value="Bacteria"/>
</dbReference>
<dbReference type="GO" id="GO:0005886">
    <property type="term" value="C:plasma membrane"/>
    <property type="evidence" value="ECO:0007669"/>
    <property type="project" value="UniProtKB-SubCell"/>
</dbReference>
<feature type="domain" description="AprE-like long alpha-helical hairpin" evidence="10">
    <location>
        <begin position="165"/>
        <end position="319"/>
    </location>
</feature>
<dbReference type="PRINTS" id="PR01490">
    <property type="entry name" value="RTXTOXIND"/>
</dbReference>
<dbReference type="HOGENOM" id="CLU_023976_8_0_7"/>
<dbReference type="PROSITE" id="PS00543">
    <property type="entry name" value="HLYD_FAMILY"/>
    <property type="match status" value="1"/>
</dbReference>
<accession>E6VW26</accession>
<keyword evidence="6 9" id="KW-0812">Transmembrane</keyword>